<dbReference type="InterPro" id="IPR001965">
    <property type="entry name" value="Znf_PHD"/>
</dbReference>
<evidence type="ECO:0000313" key="7">
    <source>
        <dbReference type="Proteomes" id="UP000678393"/>
    </source>
</evidence>
<dbReference type="GO" id="GO:0008270">
    <property type="term" value="F:zinc ion binding"/>
    <property type="evidence" value="ECO:0007669"/>
    <property type="project" value="UniProtKB-KW"/>
</dbReference>
<keyword evidence="3" id="KW-0862">Zinc</keyword>
<protein>
    <recommendedName>
        <fullName evidence="5">PHD-type domain-containing protein</fullName>
    </recommendedName>
</protein>
<evidence type="ECO:0000256" key="3">
    <source>
        <dbReference type="ARBA" id="ARBA00022833"/>
    </source>
</evidence>
<dbReference type="InterPro" id="IPR029617">
    <property type="entry name" value="Snt2"/>
</dbReference>
<evidence type="ECO:0000313" key="6">
    <source>
        <dbReference type="EMBL" id="CAG5130458.1"/>
    </source>
</evidence>
<dbReference type="PANTHER" id="PTHR47672:SF1">
    <property type="entry name" value="E3 UBIQUITIN-PROTEIN LIGASE SNT2"/>
    <property type="match status" value="1"/>
</dbReference>
<dbReference type="SUPFAM" id="SSF57903">
    <property type="entry name" value="FYVE/PHD zinc finger"/>
    <property type="match status" value="1"/>
</dbReference>
<feature type="domain" description="PHD-type" evidence="5">
    <location>
        <begin position="40"/>
        <end position="93"/>
    </location>
</feature>
<keyword evidence="1" id="KW-0479">Metal-binding</keyword>
<dbReference type="PROSITE" id="PS50016">
    <property type="entry name" value="ZF_PHD_2"/>
    <property type="match status" value="1"/>
</dbReference>
<keyword evidence="7" id="KW-1185">Reference proteome</keyword>
<dbReference type="PANTHER" id="PTHR47672">
    <property type="entry name" value="E3 UBIQUITIN-PROTEIN LIGASE SNT2"/>
    <property type="match status" value="1"/>
</dbReference>
<dbReference type="Pfam" id="PF00628">
    <property type="entry name" value="PHD"/>
    <property type="match status" value="1"/>
</dbReference>
<gene>
    <name evidence="6" type="ORF">CUNI_LOCUS16016</name>
</gene>
<dbReference type="Gene3D" id="2.30.30.1150">
    <property type="match status" value="1"/>
</dbReference>
<dbReference type="Proteomes" id="UP000678393">
    <property type="component" value="Unassembled WGS sequence"/>
</dbReference>
<dbReference type="CDD" id="cd15563">
    <property type="entry name" value="PHD3_PHF14"/>
    <property type="match status" value="1"/>
</dbReference>
<organism evidence="6 7">
    <name type="scientific">Candidula unifasciata</name>
    <dbReference type="NCBI Taxonomy" id="100452"/>
    <lineage>
        <taxon>Eukaryota</taxon>
        <taxon>Metazoa</taxon>
        <taxon>Spiralia</taxon>
        <taxon>Lophotrochozoa</taxon>
        <taxon>Mollusca</taxon>
        <taxon>Gastropoda</taxon>
        <taxon>Heterobranchia</taxon>
        <taxon>Euthyneura</taxon>
        <taxon>Panpulmonata</taxon>
        <taxon>Eupulmonata</taxon>
        <taxon>Stylommatophora</taxon>
        <taxon>Helicina</taxon>
        <taxon>Helicoidea</taxon>
        <taxon>Geomitridae</taxon>
        <taxon>Candidula</taxon>
    </lineage>
</organism>
<dbReference type="InterPro" id="IPR019787">
    <property type="entry name" value="Znf_PHD-finger"/>
</dbReference>
<dbReference type="InterPro" id="IPR019786">
    <property type="entry name" value="Zinc_finger_PHD-type_CS"/>
</dbReference>
<comment type="caution">
    <text evidence="6">The sequence shown here is derived from an EMBL/GenBank/DDBJ whole genome shotgun (WGS) entry which is preliminary data.</text>
</comment>
<accession>A0A8S3ZR72</accession>
<dbReference type="AlphaFoldDB" id="A0A8S3ZR72"/>
<reference evidence="6" key="1">
    <citation type="submission" date="2021-04" db="EMBL/GenBank/DDBJ databases">
        <authorList>
            <consortium name="Molecular Ecology Group"/>
        </authorList>
    </citation>
    <scope>NUCLEOTIDE SEQUENCE</scope>
</reference>
<dbReference type="InterPro" id="IPR011011">
    <property type="entry name" value="Znf_FYVE_PHD"/>
</dbReference>
<dbReference type="SMART" id="SM00249">
    <property type="entry name" value="PHD"/>
    <property type="match status" value="1"/>
</dbReference>
<dbReference type="GO" id="GO:0036205">
    <property type="term" value="P:histone catabolic process"/>
    <property type="evidence" value="ECO:0007669"/>
    <property type="project" value="TreeGrafter"/>
</dbReference>
<evidence type="ECO:0000259" key="5">
    <source>
        <dbReference type="PROSITE" id="PS50016"/>
    </source>
</evidence>
<dbReference type="GO" id="GO:0048189">
    <property type="term" value="C:Lid2 complex"/>
    <property type="evidence" value="ECO:0007669"/>
    <property type="project" value="TreeGrafter"/>
</dbReference>
<keyword evidence="2 4" id="KW-0863">Zinc-finger</keyword>
<evidence type="ECO:0000256" key="4">
    <source>
        <dbReference type="PROSITE-ProRule" id="PRU00146"/>
    </source>
</evidence>
<proteinExistence type="predicted"/>
<sequence>LKSQPVVSKSPVKKAWLDDSVSHAQTSTSSSSSSSSSSRAIMCVVCNRYGCMGDTVRCDECMLFYHLNCLDPPMKKSPKVRGYAWHCEACDMLDNSMNWAIKEQEKEDKPGFPLKFTAGEHKQHNNLNLAG</sequence>
<dbReference type="GO" id="GO:0004842">
    <property type="term" value="F:ubiquitin-protein transferase activity"/>
    <property type="evidence" value="ECO:0007669"/>
    <property type="project" value="TreeGrafter"/>
</dbReference>
<evidence type="ECO:0000256" key="2">
    <source>
        <dbReference type="ARBA" id="ARBA00022771"/>
    </source>
</evidence>
<feature type="non-terminal residue" evidence="6">
    <location>
        <position position="1"/>
    </location>
</feature>
<evidence type="ECO:0000256" key="1">
    <source>
        <dbReference type="ARBA" id="ARBA00022723"/>
    </source>
</evidence>
<dbReference type="OrthoDB" id="336088at2759"/>
<dbReference type="EMBL" id="CAJHNH020004035">
    <property type="protein sequence ID" value="CAG5130458.1"/>
    <property type="molecule type" value="Genomic_DNA"/>
</dbReference>
<dbReference type="PROSITE" id="PS01359">
    <property type="entry name" value="ZF_PHD_1"/>
    <property type="match status" value="1"/>
</dbReference>
<name>A0A8S3ZR72_9EUPU</name>